<dbReference type="PRINTS" id="PR00778">
    <property type="entry name" value="HTHARSR"/>
</dbReference>
<dbReference type="PANTHER" id="PTHR33154:SF18">
    <property type="entry name" value="ARSENICAL RESISTANCE OPERON REPRESSOR"/>
    <property type="match status" value="1"/>
</dbReference>
<dbReference type="InterPro" id="IPR036388">
    <property type="entry name" value="WH-like_DNA-bd_sf"/>
</dbReference>
<reference evidence="7" key="1">
    <citation type="submission" date="2016-01" db="EMBL/GenBank/DDBJ databases">
        <title>Complete genome sequence of Microbulbifer sp. CCB-MM1, a halophile isolated from Matang Mangrove Forest, Perak.</title>
        <authorList>
            <person name="Moh T.H."/>
            <person name="Dinesh B."/>
            <person name="Lau N.-S."/>
            <person name="Go F."/>
            <person name="Alexander Chong S.-C."/>
        </authorList>
    </citation>
    <scope>NUCLEOTIDE SEQUENCE [LARGE SCALE GENOMIC DNA]</scope>
    <source>
        <strain evidence="7">CCB-MM1</strain>
    </source>
</reference>
<organism evidence="6 7">
    <name type="scientific">Microbulbifer aggregans</name>
    <dbReference type="NCBI Taxonomy" id="1769779"/>
    <lineage>
        <taxon>Bacteria</taxon>
        <taxon>Pseudomonadati</taxon>
        <taxon>Pseudomonadota</taxon>
        <taxon>Gammaproteobacteria</taxon>
        <taxon>Cellvibrionales</taxon>
        <taxon>Microbulbiferaceae</taxon>
        <taxon>Microbulbifer</taxon>
    </lineage>
</organism>
<evidence type="ECO:0000256" key="2">
    <source>
        <dbReference type="ARBA" id="ARBA00023015"/>
    </source>
</evidence>
<dbReference type="EMBL" id="CP014143">
    <property type="protein sequence ID" value="AOS97895.1"/>
    <property type="molecule type" value="Genomic_DNA"/>
</dbReference>
<proteinExistence type="predicted"/>
<dbReference type="GO" id="GO:0003700">
    <property type="term" value="F:DNA-binding transcription factor activity"/>
    <property type="evidence" value="ECO:0007669"/>
    <property type="project" value="InterPro"/>
</dbReference>
<keyword evidence="4" id="KW-0804">Transcription</keyword>
<dbReference type="FunFam" id="1.10.10.10:FF:000279">
    <property type="entry name" value="Transcriptional regulator, ArsR family"/>
    <property type="match status" value="1"/>
</dbReference>
<evidence type="ECO:0000256" key="3">
    <source>
        <dbReference type="ARBA" id="ARBA00023125"/>
    </source>
</evidence>
<dbReference type="STRING" id="1769779.AUP74_02498"/>
<protein>
    <submittedName>
        <fullName evidence="6">HTH-type transcriptional repressor AseR</fullName>
    </submittedName>
</protein>
<dbReference type="SMART" id="SM00418">
    <property type="entry name" value="HTH_ARSR"/>
    <property type="match status" value="1"/>
</dbReference>
<keyword evidence="3" id="KW-0238">DNA-binding</keyword>
<name>A0A1C9W9U0_9GAMM</name>
<evidence type="ECO:0000256" key="1">
    <source>
        <dbReference type="ARBA" id="ARBA00022849"/>
    </source>
</evidence>
<dbReference type="CDD" id="cd00090">
    <property type="entry name" value="HTH_ARSR"/>
    <property type="match status" value="1"/>
</dbReference>
<feature type="domain" description="HTH arsR-type" evidence="5">
    <location>
        <begin position="1"/>
        <end position="93"/>
    </location>
</feature>
<dbReference type="SUPFAM" id="SSF46785">
    <property type="entry name" value="Winged helix' DNA-binding domain"/>
    <property type="match status" value="1"/>
</dbReference>
<dbReference type="InterPro" id="IPR051081">
    <property type="entry name" value="HTH_MetalResp_TranReg"/>
</dbReference>
<evidence type="ECO:0000256" key="4">
    <source>
        <dbReference type="ARBA" id="ARBA00023163"/>
    </source>
</evidence>
<dbReference type="NCBIfam" id="NF007528">
    <property type="entry name" value="PRK10141.1"/>
    <property type="match status" value="1"/>
</dbReference>
<accession>A0A1C9W9U0</accession>
<sequence>MEPLLLYKHLGEETRLRILLLTAAEGELCVCELTEALDESQPKVSRHLGLLRDAGLLDDERRGKWVFYRIADQLDRWAREVIELTLEHPPGIHLQDRQRLAGMGPRPVRIGRCQAS</sequence>
<dbReference type="Pfam" id="PF01022">
    <property type="entry name" value="HTH_5"/>
    <property type="match status" value="1"/>
</dbReference>
<dbReference type="NCBIfam" id="NF033788">
    <property type="entry name" value="HTH_metalloreg"/>
    <property type="match status" value="1"/>
</dbReference>
<gene>
    <name evidence="6" type="primary">aseR</name>
    <name evidence="6" type="ORF">AUP74_02498</name>
</gene>
<dbReference type="GO" id="GO:0003677">
    <property type="term" value="F:DNA binding"/>
    <property type="evidence" value="ECO:0007669"/>
    <property type="project" value="UniProtKB-KW"/>
</dbReference>
<dbReference type="Proteomes" id="UP000095672">
    <property type="component" value="Chromosome"/>
</dbReference>
<dbReference type="KEGG" id="micc:AUP74_02498"/>
<keyword evidence="7" id="KW-1185">Reference proteome</keyword>
<dbReference type="GO" id="GO:0046685">
    <property type="term" value="P:response to arsenic-containing substance"/>
    <property type="evidence" value="ECO:0007669"/>
    <property type="project" value="UniProtKB-KW"/>
</dbReference>
<keyword evidence="1" id="KW-0059">Arsenical resistance</keyword>
<dbReference type="InterPro" id="IPR036390">
    <property type="entry name" value="WH_DNA-bd_sf"/>
</dbReference>
<dbReference type="OrthoDB" id="9793058at2"/>
<dbReference type="PANTHER" id="PTHR33154">
    <property type="entry name" value="TRANSCRIPTIONAL REGULATOR, ARSR FAMILY"/>
    <property type="match status" value="1"/>
</dbReference>
<dbReference type="InterPro" id="IPR001845">
    <property type="entry name" value="HTH_ArsR_DNA-bd_dom"/>
</dbReference>
<evidence type="ECO:0000313" key="6">
    <source>
        <dbReference type="EMBL" id="AOS97895.1"/>
    </source>
</evidence>
<evidence type="ECO:0000313" key="7">
    <source>
        <dbReference type="Proteomes" id="UP000095672"/>
    </source>
</evidence>
<dbReference type="Gene3D" id="1.10.10.10">
    <property type="entry name" value="Winged helix-like DNA-binding domain superfamily/Winged helix DNA-binding domain"/>
    <property type="match status" value="1"/>
</dbReference>
<dbReference type="RefSeq" id="WP_069947844.1">
    <property type="nucleotide sequence ID" value="NZ_CP014143.1"/>
</dbReference>
<dbReference type="InterPro" id="IPR011991">
    <property type="entry name" value="ArsR-like_HTH"/>
</dbReference>
<dbReference type="PROSITE" id="PS50987">
    <property type="entry name" value="HTH_ARSR_2"/>
    <property type="match status" value="1"/>
</dbReference>
<dbReference type="AlphaFoldDB" id="A0A1C9W9U0"/>
<evidence type="ECO:0000259" key="5">
    <source>
        <dbReference type="PROSITE" id="PS50987"/>
    </source>
</evidence>
<keyword evidence="2" id="KW-0805">Transcription regulation</keyword>